<evidence type="ECO:0000256" key="3">
    <source>
        <dbReference type="ARBA" id="ARBA00006743"/>
    </source>
</evidence>
<dbReference type="FunCoup" id="A0A165EPC3">
    <property type="interactions" value="381"/>
</dbReference>
<evidence type="ECO:0000259" key="10">
    <source>
        <dbReference type="Pfam" id="PF21895"/>
    </source>
</evidence>
<dbReference type="PANTHER" id="PTHR45754:SF1">
    <property type="entry name" value="METHYLENETETRAHYDROFOLATE REDUCTASE 1"/>
    <property type="match status" value="1"/>
</dbReference>
<dbReference type="InParanoid" id="A0A165EPC3"/>
<dbReference type="InterPro" id="IPR003171">
    <property type="entry name" value="Mehydrof_redctse-like"/>
</dbReference>
<protein>
    <submittedName>
        <fullName evidence="11">MTHFR-domain-containing protein</fullName>
    </submittedName>
</protein>
<dbReference type="EMBL" id="KV426127">
    <property type="protein sequence ID" value="KZV87402.1"/>
    <property type="molecule type" value="Genomic_DNA"/>
</dbReference>
<dbReference type="Pfam" id="PF02219">
    <property type="entry name" value="MTHFR"/>
    <property type="match status" value="1"/>
</dbReference>
<dbReference type="AlphaFoldDB" id="A0A165EPC3"/>
<dbReference type="CDD" id="cd00537">
    <property type="entry name" value="MTHFR"/>
    <property type="match status" value="1"/>
</dbReference>
<reference evidence="11 12" key="1">
    <citation type="journal article" date="2016" name="Mol. Biol. Evol.">
        <title>Comparative Genomics of Early-Diverging Mushroom-Forming Fungi Provides Insights into the Origins of Lignocellulose Decay Capabilities.</title>
        <authorList>
            <person name="Nagy L.G."/>
            <person name="Riley R."/>
            <person name="Tritt A."/>
            <person name="Adam C."/>
            <person name="Daum C."/>
            <person name="Floudas D."/>
            <person name="Sun H."/>
            <person name="Yadav J.S."/>
            <person name="Pangilinan J."/>
            <person name="Larsson K.H."/>
            <person name="Matsuura K."/>
            <person name="Barry K."/>
            <person name="Labutti K."/>
            <person name="Kuo R."/>
            <person name="Ohm R.A."/>
            <person name="Bhattacharya S.S."/>
            <person name="Shirouzu T."/>
            <person name="Yoshinaga Y."/>
            <person name="Martin F.M."/>
            <person name="Grigoriev I.V."/>
            <person name="Hibbett D.S."/>
        </authorList>
    </citation>
    <scope>NUCLEOTIDE SEQUENCE [LARGE SCALE GENOMIC DNA]</scope>
    <source>
        <strain evidence="11 12">HHB12029</strain>
    </source>
</reference>
<gene>
    <name evidence="11" type="ORF">EXIGLDRAFT_203495</name>
</gene>
<dbReference type="OrthoDB" id="16284at2759"/>
<dbReference type="UniPathway" id="UPA00193"/>
<evidence type="ECO:0000313" key="12">
    <source>
        <dbReference type="Proteomes" id="UP000077266"/>
    </source>
</evidence>
<proteinExistence type="inferred from homology"/>
<dbReference type="FunFam" id="3.20.20.220:FF:000002">
    <property type="entry name" value="Methylenetetrahydrofolate reductase"/>
    <property type="match status" value="1"/>
</dbReference>
<dbReference type="PANTHER" id="PTHR45754">
    <property type="entry name" value="METHYLENETETRAHYDROFOLATE REDUCTASE"/>
    <property type="match status" value="1"/>
</dbReference>
<keyword evidence="6" id="KW-0521">NADP</keyword>
<evidence type="ECO:0000256" key="9">
    <source>
        <dbReference type="SAM" id="MobiDB-lite"/>
    </source>
</evidence>
<dbReference type="InterPro" id="IPR053806">
    <property type="entry name" value="MTHFR_C"/>
</dbReference>
<evidence type="ECO:0000256" key="2">
    <source>
        <dbReference type="ARBA" id="ARBA00004777"/>
    </source>
</evidence>
<organism evidence="11 12">
    <name type="scientific">Exidia glandulosa HHB12029</name>
    <dbReference type="NCBI Taxonomy" id="1314781"/>
    <lineage>
        <taxon>Eukaryota</taxon>
        <taxon>Fungi</taxon>
        <taxon>Dikarya</taxon>
        <taxon>Basidiomycota</taxon>
        <taxon>Agaricomycotina</taxon>
        <taxon>Agaricomycetes</taxon>
        <taxon>Auriculariales</taxon>
        <taxon>Exidiaceae</taxon>
        <taxon>Exidia</taxon>
    </lineage>
</organism>
<feature type="region of interest" description="Disordered" evidence="9">
    <location>
        <begin position="332"/>
        <end position="361"/>
    </location>
</feature>
<keyword evidence="4" id="KW-0285">Flavoprotein</keyword>
<dbReference type="GO" id="GO:0004489">
    <property type="term" value="F:methylenetetrahydrofolate reductase [NAD(P)H] activity"/>
    <property type="evidence" value="ECO:0007669"/>
    <property type="project" value="InterPro"/>
</dbReference>
<dbReference type="Proteomes" id="UP000077266">
    <property type="component" value="Unassembled WGS sequence"/>
</dbReference>
<sequence length="614" mass="68306">MKLTDKINNRLRSTPYYTLEFFPPKTEQGFANLLTRIHRLSQFQPLAVSITWGAGGSTKDRSLELASICQSEHGTETILHLTCTNVESGTVQSVLKAAKDAGIQNILALRGDPPRGAEYWIPTDPQFNHASDLVAAIRSSPEFSQHFCVGVAAYPDGHPDQEVDEERELANLKRKVDAGADFIVTQLFYDVDAFFAWERKVRAKGITVPIIPGIMPIQNYPSFLRVVKLTGSKVPDAVHKALEPIRHDDAKVKDYGVMLATSMVQRLTNSGVVKGVHFCTLNLELSVRKVLERLQWTVSSPIPPVNKLIDDSTQAASKSEPEAHLLITPESAVGHLTVHPPSDTTNVGKGELNDPSTWDEYPNGRFGDAKSPAYGGVEPWDSTLASSHAEAIAKWGNPKTEADLTALFLAHLNGHINGTPFWESPLSPESRLILPHLRRMTARGWWTVGSQPAADAVRSDDPILGWGPVNGYVFQKAFVEFFASREDVDWLERSAKTKSGGLVTYFAGNAEGEWATNMLDESGNAVTWGVFPGQEIAQSTIIERDSFLAWKEEAFRIWAEWSQFYPPESPERTLLEQMRQERWLISIVHHDFKDPNGLWHFWLDGRESSNGSDS</sequence>
<evidence type="ECO:0000256" key="5">
    <source>
        <dbReference type="ARBA" id="ARBA00022827"/>
    </source>
</evidence>
<dbReference type="NCBIfam" id="TIGR00677">
    <property type="entry name" value="fadh2_euk"/>
    <property type="match status" value="1"/>
</dbReference>
<dbReference type="SUPFAM" id="SSF51730">
    <property type="entry name" value="FAD-linked oxidoreductase"/>
    <property type="match status" value="1"/>
</dbReference>
<dbReference type="Gene3D" id="3.20.20.220">
    <property type="match status" value="1"/>
</dbReference>
<dbReference type="STRING" id="1314781.A0A165EPC3"/>
<dbReference type="InterPro" id="IPR029041">
    <property type="entry name" value="FAD-linked_oxidoreductase-like"/>
</dbReference>
<evidence type="ECO:0000256" key="8">
    <source>
        <dbReference type="RuleBase" id="RU004254"/>
    </source>
</evidence>
<evidence type="ECO:0000256" key="4">
    <source>
        <dbReference type="ARBA" id="ARBA00022630"/>
    </source>
</evidence>
<comment type="cofactor">
    <cofactor evidence="1">
        <name>FAD</name>
        <dbReference type="ChEBI" id="CHEBI:57692"/>
    </cofactor>
</comment>
<dbReference type="GO" id="GO:0009086">
    <property type="term" value="P:methionine biosynthetic process"/>
    <property type="evidence" value="ECO:0007669"/>
    <property type="project" value="TreeGrafter"/>
</dbReference>
<evidence type="ECO:0000313" key="11">
    <source>
        <dbReference type="EMBL" id="KZV87402.1"/>
    </source>
</evidence>
<dbReference type="GO" id="GO:0071949">
    <property type="term" value="F:FAD binding"/>
    <property type="evidence" value="ECO:0007669"/>
    <property type="project" value="TreeGrafter"/>
</dbReference>
<keyword evidence="5" id="KW-0274">FAD</keyword>
<evidence type="ECO:0000256" key="6">
    <source>
        <dbReference type="ARBA" id="ARBA00022857"/>
    </source>
</evidence>
<name>A0A165EPC3_EXIGL</name>
<dbReference type="GO" id="GO:0005829">
    <property type="term" value="C:cytosol"/>
    <property type="evidence" value="ECO:0007669"/>
    <property type="project" value="TreeGrafter"/>
</dbReference>
<feature type="domain" description="MTHFR SAM-binding regulatory" evidence="10">
    <location>
        <begin position="356"/>
        <end position="601"/>
    </location>
</feature>
<accession>A0A165EPC3</accession>
<keyword evidence="7" id="KW-0560">Oxidoreductase</keyword>
<dbReference type="InterPro" id="IPR004621">
    <property type="entry name" value="Fadh2_euk"/>
</dbReference>
<comment type="similarity">
    <text evidence="3">Belongs to the methylenetetrahydrofolate reductase family.</text>
</comment>
<evidence type="ECO:0000256" key="7">
    <source>
        <dbReference type="ARBA" id="ARBA00023002"/>
    </source>
</evidence>
<keyword evidence="12" id="KW-1185">Reference proteome</keyword>
<dbReference type="GO" id="GO:0035999">
    <property type="term" value="P:tetrahydrofolate interconversion"/>
    <property type="evidence" value="ECO:0007669"/>
    <property type="project" value="UniProtKB-UniPathway"/>
</dbReference>
<evidence type="ECO:0000256" key="1">
    <source>
        <dbReference type="ARBA" id="ARBA00001974"/>
    </source>
</evidence>
<dbReference type="Pfam" id="PF21895">
    <property type="entry name" value="MTHFR_C"/>
    <property type="match status" value="1"/>
</dbReference>
<comment type="pathway">
    <text evidence="2 8">One-carbon metabolism; tetrahydrofolate interconversion.</text>
</comment>